<evidence type="ECO:0000313" key="1">
    <source>
        <dbReference type="EMBL" id="KAJ7610997.1"/>
    </source>
</evidence>
<dbReference type="InterPro" id="IPR040632">
    <property type="entry name" value="Sulfotransfer_4"/>
</dbReference>
<reference evidence="1" key="1">
    <citation type="submission" date="2023-03" db="EMBL/GenBank/DDBJ databases">
        <title>Massive genome expansion in bonnet fungi (Mycena s.s.) driven by repeated elements and novel gene families across ecological guilds.</title>
        <authorList>
            <consortium name="Lawrence Berkeley National Laboratory"/>
            <person name="Harder C.B."/>
            <person name="Miyauchi S."/>
            <person name="Viragh M."/>
            <person name="Kuo A."/>
            <person name="Thoen E."/>
            <person name="Andreopoulos B."/>
            <person name="Lu D."/>
            <person name="Skrede I."/>
            <person name="Drula E."/>
            <person name="Henrissat B."/>
            <person name="Morin E."/>
            <person name="Kohler A."/>
            <person name="Barry K."/>
            <person name="LaButti K."/>
            <person name="Morin E."/>
            <person name="Salamov A."/>
            <person name="Lipzen A."/>
            <person name="Mereny Z."/>
            <person name="Hegedus B."/>
            <person name="Baldrian P."/>
            <person name="Stursova M."/>
            <person name="Weitz H."/>
            <person name="Taylor A."/>
            <person name="Grigoriev I.V."/>
            <person name="Nagy L.G."/>
            <person name="Martin F."/>
            <person name="Kauserud H."/>
        </authorList>
    </citation>
    <scope>NUCLEOTIDE SEQUENCE</scope>
    <source>
        <strain evidence="1">9284</strain>
    </source>
</reference>
<dbReference type="AlphaFoldDB" id="A0AAD7F9T5"/>
<dbReference type="PANTHER" id="PTHR36978">
    <property type="entry name" value="P-LOOP CONTAINING NUCLEOTIDE TRIPHOSPHATE HYDROLASE"/>
    <property type="match status" value="1"/>
</dbReference>
<dbReference type="PANTHER" id="PTHR36978:SF4">
    <property type="entry name" value="P-LOOP CONTAINING NUCLEOSIDE TRIPHOSPHATE HYDROLASE PROTEIN"/>
    <property type="match status" value="1"/>
</dbReference>
<dbReference type="Pfam" id="PF17784">
    <property type="entry name" value="Sulfotransfer_4"/>
    <property type="match status" value="1"/>
</dbReference>
<proteinExistence type="predicted"/>
<evidence type="ECO:0000313" key="2">
    <source>
        <dbReference type="Proteomes" id="UP001221142"/>
    </source>
</evidence>
<dbReference type="EMBL" id="JARKIF010000034">
    <property type="protein sequence ID" value="KAJ7610997.1"/>
    <property type="molecule type" value="Genomic_DNA"/>
</dbReference>
<dbReference type="Proteomes" id="UP001221142">
    <property type="component" value="Unassembled WGS sequence"/>
</dbReference>
<dbReference type="Gene3D" id="3.40.50.300">
    <property type="entry name" value="P-loop containing nucleotide triphosphate hydrolases"/>
    <property type="match status" value="1"/>
</dbReference>
<dbReference type="SUPFAM" id="SSF52540">
    <property type="entry name" value="P-loop containing nucleoside triphosphate hydrolases"/>
    <property type="match status" value="1"/>
</dbReference>
<protein>
    <submittedName>
        <fullName evidence="1">P-loop containing nucleoside triphosphate hydrolase protein</fullName>
    </submittedName>
</protein>
<sequence>MAAKHPEMYMEDPNLHRCKSGRVVPMQVLSLGMPRTGTASMKEALQILGYNDCYHFFDLFSNIQDCDMWMAAHTAKFDGQGKFGRAEWDKLLGHCMAITDAPGCSFGPELIEAYPEAKVILVERDIEAWYKSFSIIIDVIFNPAFSIGRLVASLDPFWAGRVQGLQRRWMADVLNATTLETAHAAARDRYRAHSAEVRKITPKDRLLEYELGSGWEPLCNFLGKEVPNVPFPRINEAAALRERMGGG</sequence>
<name>A0AAD7F9T5_9AGAR</name>
<keyword evidence="1" id="KW-0378">Hydrolase</keyword>
<keyword evidence="2" id="KW-1185">Reference proteome</keyword>
<dbReference type="GO" id="GO:0016787">
    <property type="term" value="F:hydrolase activity"/>
    <property type="evidence" value="ECO:0007669"/>
    <property type="project" value="UniProtKB-KW"/>
</dbReference>
<organism evidence="1 2">
    <name type="scientific">Roridomyces roridus</name>
    <dbReference type="NCBI Taxonomy" id="1738132"/>
    <lineage>
        <taxon>Eukaryota</taxon>
        <taxon>Fungi</taxon>
        <taxon>Dikarya</taxon>
        <taxon>Basidiomycota</taxon>
        <taxon>Agaricomycotina</taxon>
        <taxon>Agaricomycetes</taxon>
        <taxon>Agaricomycetidae</taxon>
        <taxon>Agaricales</taxon>
        <taxon>Marasmiineae</taxon>
        <taxon>Mycenaceae</taxon>
        <taxon>Roridomyces</taxon>
    </lineage>
</organism>
<comment type="caution">
    <text evidence="1">The sequence shown here is derived from an EMBL/GenBank/DDBJ whole genome shotgun (WGS) entry which is preliminary data.</text>
</comment>
<accession>A0AAD7F9T5</accession>
<dbReference type="InterPro" id="IPR027417">
    <property type="entry name" value="P-loop_NTPase"/>
</dbReference>
<gene>
    <name evidence="1" type="ORF">FB45DRAFT_1037882</name>
</gene>